<dbReference type="InterPro" id="IPR054722">
    <property type="entry name" value="PolX-like_BBD"/>
</dbReference>
<evidence type="ECO:0000256" key="4">
    <source>
        <dbReference type="SAM" id="Phobius"/>
    </source>
</evidence>
<dbReference type="InterPro" id="IPR036691">
    <property type="entry name" value="Endo/exonu/phosph_ase_sf"/>
</dbReference>
<feature type="compositionally biased region" description="Basic residues" evidence="3">
    <location>
        <begin position="661"/>
        <end position="670"/>
    </location>
</feature>
<dbReference type="GO" id="GO:0003676">
    <property type="term" value="F:nucleic acid binding"/>
    <property type="evidence" value="ECO:0007669"/>
    <property type="project" value="InterPro"/>
</dbReference>
<evidence type="ECO:0000313" key="7">
    <source>
        <dbReference type="EMBL" id="SPD25900.1"/>
    </source>
</evidence>
<dbReference type="PANTHER" id="PTHR31286:SF99">
    <property type="entry name" value="DUF4283 DOMAIN-CONTAINING PROTEIN"/>
    <property type="match status" value="1"/>
</dbReference>
<protein>
    <recommendedName>
        <fullName evidence="8">Reverse transcriptase domain-containing protein</fullName>
    </recommendedName>
</protein>
<dbReference type="Pfam" id="PF13966">
    <property type="entry name" value="zf-RVT"/>
    <property type="match status" value="1"/>
</dbReference>
<feature type="domain" description="Reverse transcriptase" evidence="6">
    <location>
        <begin position="1274"/>
        <end position="1555"/>
    </location>
</feature>
<keyword evidence="1" id="KW-0064">Aspartyl protease</keyword>
<keyword evidence="4" id="KW-0812">Transmembrane</keyword>
<evidence type="ECO:0000259" key="5">
    <source>
        <dbReference type="PROSITE" id="PS50158"/>
    </source>
</evidence>
<evidence type="ECO:0000256" key="2">
    <source>
        <dbReference type="PROSITE-ProRule" id="PRU00047"/>
    </source>
</evidence>
<evidence type="ECO:0000256" key="1">
    <source>
        <dbReference type="ARBA" id="ARBA00022750"/>
    </source>
</evidence>
<proteinExistence type="predicted"/>
<evidence type="ECO:0000256" key="3">
    <source>
        <dbReference type="SAM" id="MobiDB-lite"/>
    </source>
</evidence>
<keyword evidence="1" id="KW-0645">Protease</keyword>
<feature type="region of interest" description="Disordered" evidence="3">
    <location>
        <begin position="442"/>
        <end position="465"/>
    </location>
</feature>
<keyword evidence="4" id="KW-0472">Membrane</keyword>
<sequence length="2499" mass="280185">MTNFMAYDFSDSMTNFMTYDFFVPLYKHFQVVSEIQFAQNCHEFEYDKSFQEAPSQAVEEEAAQVAGLVIVHHMEWAEIVIAVCWASAIDIALQSIQVQSKLPAAFRLLSLAILLAFASFFISKFIKSKFLKWELQPRTLFYCFLRCKLIQERKKEREVERSVEEEDSVRRSTKKKKDSHPLGENSEAKGPFRNPSNPPPYGPSYKDKLLGEIPGAYEQAFFGNIMDDDGDVSDDDVIEPGEGEAVVSIPKEMKARIRASWNCSLIVKVFGRSVGYLFLVNKLKSIWRTPGEFSCVDLGYGFFLIKFESKTDFESILKGGPWFIRDHFLSIRPWIPDFKPSEASVTSVAVWIRLPELPVEYYDKGPLLIIGGSIGPVLRVDYNTASGSRGRFARICIQLDLDKPLIHTLRLGKIKQAVIYEGISALCFTCGIIGHKKDVCPAKPAAPPAPEQTSSPTADAGGMEAADRDDELFGPWMLVTRRKRQGTQAGVGTSRKFVPGKEPVHTPSMISGHTDVPFMNMPHMDSLIVRKDSVPRSNPHNIRHAGKNGYLLRKTGPKALTGPGFGTNVVGPEWTTSHDIGPNGTVIFSAGANSSKAQPSYNPPCPNIDPKSSNTVALLAPQSSTAQLSLPALPNDQPGVSRDSSTPRPNELGDPTWRSNRSNRRRHRQSHSPGPTARVGMVQHRGDPCLGGDSAETLLGGPTKSTTNHGSSLATGSQSFLELPLRPSKSSGSEQSVEDSKSAIAGAPISVISRGGVSVNLSRVVRREEGIDDRPGISELERERHLSQTHPTGSVHNPVPAEDPNPRSPMPGNSRLQAQHEINNPDILILTETRLGGSRAAELAATLPFAGFLCTKTIGFAGGIWCLWKSDALELDHLCSTEQEIHVSVKVKDSNSSWLLSAIYASPRRAERRILWSNLSIIAANHNLPWVMIGDFNDILSSEEKWGGNIPNHARISEYWDCMNRCNMIDLGFSGPKFTWSNLHDISSLIMQRLDRAWANPSWNVLFPDALVTHLPRFHSDHCPILLSLSRNSGCNLPRPFRFESMWLSHPDFMNVVIQAWSCSNLCDSINSFTHLVTDWNRHTFGNIFKRKRRVLNRLNGIQHALACSPSAALACLEKSLRLEFLSILGQEEELWALKSRLGWVLEGDRNTKFFHTTTIVRRKFNKIVRIRNSVGGWLETVEDVSNLFLSGYIDLFTSSHISFITGFTAPSLAACVSDTDALNIGLPVSPLEIKNSLWSFKPFKAPGPDGLHPGFFQRCWHHVGPSVIREVSSIFATGKMPEYLNSTLISLVPKCLGPELFGHFRPISLCNTVYKVVTKIIVNRIRPLLGELISPYQAAFVPGRRGVDNVIIAQELIHSMSKKKGASSQFAVKIDLEKAYDRLEWSFIREVLLFFRFPIHLVDLILDCVSSSSISILLNGGRLPSFKPSRGIRQGDPLSPYLFILCMEYLSLRIFESTQDKSWHPIKASRRGPAFSHLFFADDLMLFSGTSEKSCLAMKMVLDNFCDISGQKISLPKSKIFFSPNTTPALRLKVVSTLGISETCDLGKYLGFPLKSSGRNSRDFNFIIEKVQAKLASWKANLLSPAGRVVLIQSVTSAIPSYYMQNVALPSRVCLDLDKLNRNFLWGSTEEKKKMHMVGWNKRLLEERDAVWAKTLSAKYLPNGPVINHLPSHRLGSSNWRALRAGHEVFRNGLRWVVNNGASVSFWFDKWVGKCPLRDLILGPLTQEEESFKVCDLVSDGGLWDLGKLSFSLPVELIQLIKGTHISSFSPKHDSIVWDDPRGQFLLKNAYQLALGNVNANISSHPTSWIWKVKTNPRIRFFLWQCFHNSVPVRSTLARRGINIIDCCPICFFPEESLVHIFRDCPCAAHFWKSVIVPDSTLNSFHLPFVDWIHINCTSLVSHSSLNLPWQTLFAFSLWTLWLFRNQVIFHPSHRPPDLLHKSISLASEFFYLSDVSTSPIPKKTIHFKWECPPSSWFKLNTDGSSLGNPGIAGGGGCHPRLYWYLLSRFEQTSVLHIYREANSCADALAKAGAAQAIDFITFNTPPLLTLSRSIAYNVVKETTTVGLMMALFGMYEKLSANNKVHLMKKLFNLKMAEGAAVAKHLNEFNTITNQLSSVEIEFDDEIRALIVLAFLPNSWEAMRMANMGRSRNKWRNDRATFNDRSKSRDKSQHTETRECFHCGKKGHIRMNCRHWRKEQTEDKDHKHDDEKGTIAVVDDEEVVVLSVQEQKCEHVDNIDDEWVVDSVATHHVVCTKELFTTYKVGDFGTVKMDNTSYSKIVGIGDVCIKTNVGFTVILKNMQHVPDLCFNLISIPVMDRAGYYNHLGNGRWKLAKGPMVVARGSICCGLYRTRVKACKKKFNAVGTIEKTPQSRVKVNCVTPKRVKFSLPNSAIDGRAICDDDEVKDSKDLEQGERAPTLEMVEPYEKRSTGECRKDNFKNIWSFDEGEPENWIKDIQGEINSLRMKGIDIDMVFSLLVKMLKKLEFRASSAGMDSN</sequence>
<feature type="region of interest" description="Disordered" evidence="3">
    <location>
        <begin position="577"/>
        <end position="614"/>
    </location>
</feature>
<keyword evidence="2" id="KW-0863">Zinc-finger</keyword>
<dbReference type="PROSITE" id="PS50878">
    <property type="entry name" value="RT_POL"/>
    <property type="match status" value="1"/>
</dbReference>
<feature type="region of interest" description="Disordered" evidence="3">
    <location>
        <begin position="772"/>
        <end position="816"/>
    </location>
</feature>
<feature type="region of interest" description="Disordered" evidence="3">
    <location>
        <begin position="160"/>
        <end position="199"/>
    </location>
</feature>
<dbReference type="SUPFAM" id="SSF57756">
    <property type="entry name" value="Retrovirus zinc finger-like domains"/>
    <property type="match status" value="1"/>
</dbReference>
<dbReference type="InterPro" id="IPR040256">
    <property type="entry name" value="At4g02000-like"/>
</dbReference>
<feature type="compositionally biased region" description="Polar residues" evidence="3">
    <location>
        <begin position="703"/>
        <end position="720"/>
    </location>
</feature>
<name>A0A2N9INZ9_FAGSY</name>
<dbReference type="InterPro" id="IPR001878">
    <property type="entry name" value="Znf_CCHC"/>
</dbReference>
<dbReference type="PROSITE" id="PS50158">
    <property type="entry name" value="ZF_CCHC"/>
    <property type="match status" value="1"/>
</dbReference>
<dbReference type="InterPro" id="IPR005135">
    <property type="entry name" value="Endo/exonuclease/phosphatase"/>
</dbReference>
<feature type="transmembrane region" description="Helical" evidence="4">
    <location>
        <begin position="105"/>
        <end position="126"/>
    </location>
</feature>
<keyword evidence="4" id="KW-1133">Transmembrane helix</keyword>
<feature type="compositionally biased region" description="Polar residues" evidence="3">
    <location>
        <begin position="591"/>
        <end position="600"/>
    </location>
</feature>
<dbReference type="InterPro" id="IPR036875">
    <property type="entry name" value="Znf_CCHC_sf"/>
</dbReference>
<dbReference type="InterPro" id="IPR026960">
    <property type="entry name" value="RVT-Znf"/>
</dbReference>
<dbReference type="Pfam" id="PF22936">
    <property type="entry name" value="Pol_BBD"/>
    <property type="match status" value="1"/>
</dbReference>
<dbReference type="Pfam" id="PF14223">
    <property type="entry name" value="Retrotran_gag_2"/>
    <property type="match status" value="1"/>
</dbReference>
<keyword evidence="2" id="KW-0862">Zinc</keyword>
<dbReference type="EMBL" id="OIVN01006136">
    <property type="protein sequence ID" value="SPD25900.1"/>
    <property type="molecule type" value="Genomic_DNA"/>
</dbReference>
<dbReference type="InterPro" id="IPR043502">
    <property type="entry name" value="DNA/RNA_pol_sf"/>
</dbReference>
<evidence type="ECO:0008006" key="8">
    <source>
        <dbReference type="Google" id="ProtNLM"/>
    </source>
</evidence>
<feature type="region of interest" description="Disordered" evidence="3">
    <location>
        <begin position="629"/>
        <end position="742"/>
    </location>
</feature>
<feature type="region of interest" description="Disordered" evidence="3">
    <location>
        <begin position="483"/>
        <end position="510"/>
    </location>
</feature>
<keyword evidence="2" id="KW-0479">Metal-binding</keyword>
<dbReference type="InterPro" id="IPR025558">
    <property type="entry name" value="DUF4283"/>
</dbReference>
<dbReference type="InterPro" id="IPR000477">
    <property type="entry name" value="RT_dom"/>
</dbReference>
<dbReference type="GO" id="GO:0004190">
    <property type="term" value="F:aspartic-type endopeptidase activity"/>
    <property type="evidence" value="ECO:0007669"/>
    <property type="project" value="UniProtKB-KW"/>
</dbReference>
<dbReference type="GO" id="GO:0008270">
    <property type="term" value="F:zinc ion binding"/>
    <property type="evidence" value="ECO:0007669"/>
    <property type="project" value="UniProtKB-KW"/>
</dbReference>
<organism evidence="7">
    <name type="scientific">Fagus sylvatica</name>
    <name type="common">Beechnut</name>
    <dbReference type="NCBI Taxonomy" id="28930"/>
    <lineage>
        <taxon>Eukaryota</taxon>
        <taxon>Viridiplantae</taxon>
        <taxon>Streptophyta</taxon>
        <taxon>Embryophyta</taxon>
        <taxon>Tracheophyta</taxon>
        <taxon>Spermatophyta</taxon>
        <taxon>Magnoliopsida</taxon>
        <taxon>eudicotyledons</taxon>
        <taxon>Gunneridae</taxon>
        <taxon>Pentapetalae</taxon>
        <taxon>rosids</taxon>
        <taxon>fabids</taxon>
        <taxon>Fagales</taxon>
        <taxon>Fagaceae</taxon>
        <taxon>Fagus</taxon>
    </lineage>
</organism>
<dbReference type="CDD" id="cd01650">
    <property type="entry name" value="RT_nLTR_like"/>
    <property type="match status" value="1"/>
</dbReference>
<evidence type="ECO:0000259" key="6">
    <source>
        <dbReference type="PROSITE" id="PS50878"/>
    </source>
</evidence>
<dbReference type="Gene3D" id="3.60.10.10">
    <property type="entry name" value="Endonuclease/exonuclease/phosphatase"/>
    <property type="match status" value="1"/>
</dbReference>
<accession>A0A2N9INZ9</accession>
<feature type="compositionally biased region" description="Basic and acidic residues" evidence="3">
    <location>
        <begin position="772"/>
        <end position="786"/>
    </location>
</feature>
<dbReference type="SMART" id="SM00343">
    <property type="entry name" value="ZnF_C2HC"/>
    <property type="match status" value="2"/>
</dbReference>
<feature type="region of interest" description="Disordered" evidence="3">
    <location>
        <begin position="2157"/>
        <end position="2178"/>
    </location>
</feature>
<dbReference type="Pfam" id="PF03372">
    <property type="entry name" value="Exo_endo_phos"/>
    <property type="match status" value="1"/>
</dbReference>
<feature type="domain" description="CCHC-type" evidence="5">
    <location>
        <begin position="2181"/>
        <end position="2195"/>
    </location>
</feature>
<dbReference type="SUPFAM" id="SSF56219">
    <property type="entry name" value="DNase I-like"/>
    <property type="match status" value="1"/>
</dbReference>
<gene>
    <name evidence="7" type="ORF">FSB_LOCUS53782</name>
</gene>
<dbReference type="Pfam" id="PF14111">
    <property type="entry name" value="DUF4283"/>
    <property type="match status" value="1"/>
</dbReference>
<dbReference type="SUPFAM" id="SSF56672">
    <property type="entry name" value="DNA/RNA polymerases"/>
    <property type="match status" value="1"/>
</dbReference>
<dbReference type="PANTHER" id="PTHR31286">
    <property type="entry name" value="GLYCINE-RICH CELL WALL STRUCTURAL PROTEIN 1.8-LIKE"/>
    <property type="match status" value="1"/>
</dbReference>
<dbReference type="Pfam" id="PF00078">
    <property type="entry name" value="RVT_1"/>
    <property type="match status" value="1"/>
</dbReference>
<keyword evidence="1" id="KW-0378">Hydrolase</keyword>
<reference evidence="7" key="1">
    <citation type="submission" date="2018-02" db="EMBL/GenBank/DDBJ databases">
        <authorList>
            <person name="Cohen D.B."/>
            <person name="Kent A.D."/>
        </authorList>
    </citation>
    <scope>NUCLEOTIDE SEQUENCE</scope>
</reference>